<evidence type="ECO:0000256" key="6">
    <source>
        <dbReference type="ARBA" id="ARBA00048124"/>
    </source>
</evidence>
<reference evidence="10" key="3">
    <citation type="journal article" date="2018" name="Mol. Plant Microbe Interact.">
        <title>Genome sequence resources for the wheat stripe rust pathogen (Puccinia striiformis f. sp. tritici) and the barley stripe rust pathogen (Puccinia striiformis f. sp. hordei).</title>
        <authorList>
            <person name="Xia C."/>
            <person name="Wang M."/>
            <person name="Yin C."/>
            <person name="Cornejo O.E."/>
            <person name="Hulbert S.H."/>
            <person name="Chen X."/>
        </authorList>
    </citation>
    <scope>NUCLEOTIDE SEQUENCE [LARGE SCALE GENOMIC DNA]</scope>
    <source>
        <strain evidence="10">93TX-2</strain>
    </source>
</reference>
<evidence type="ECO:0000256" key="5">
    <source>
        <dbReference type="ARBA" id="ARBA00044692"/>
    </source>
</evidence>
<comment type="caution">
    <text evidence="9">The sequence shown here is derived from an EMBL/GenBank/DDBJ whole genome shotgun (WGS) entry which is preliminary data.</text>
</comment>
<evidence type="ECO:0000256" key="3">
    <source>
        <dbReference type="ARBA" id="ARBA00032984"/>
    </source>
</evidence>
<proteinExistence type="inferred from homology"/>
<dbReference type="VEuPathDB" id="FungiDB:PSTT_15472"/>
<evidence type="ECO:0000256" key="1">
    <source>
        <dbReference type="ARBA" id="ARBA00001968"/>
    </source>
</evidence>
<dbReference type="GO" id="GO:0110155">
    <property type="term" value="P:NAD-cap decapping"/>
    <property type="evidence" value="ECO:0007669"/>
    <property type="project" value="TreeGrafter"/>
</dbReference>
<dbReference type="OrthoDB" id="2498214at2759"/>
<protein>
    <recommendedName>
        <fullName evidence="3">NAD-capped RNA hydrolase RAI1</fullName>
    </recommendedName>
</protein>
<accession>A0A2S4WGJ2</accession>
<dbReference type="Pfam" id="PF08652">
    <property type="entry name" value="RAI1"/>
    <property type="match status" value="2"/>
</dbReference>
<keyword evidence="10" id="KW-1185">Reference proteome</keyword>
<reference evidence="9 10" key="1">
    <citation type="submission" date="2017-12" db="EMBL/GenBank/DDBJ databases">
        <title>Gene loss provides genomic basis for host adaptation in cereal stripe rust fungi.</title>
        <authorList>
            <person name="Xia C."/>
        </authorList>
    </citation>
    <scope>NUCLEOTIDE SEQUENCE [LARGE SCALE GENOMIC DNA]</scope>
    <source>
        <strain evidence="9 10">93TX-2</strain>
    </source>
</reference>
<dbReference type="GO" id="GO:0005634">
    <property type="term" value="C:nucleus"/>
    <property type="evidence" value="ECO:0007669"/>
    <property type="project" value="TreeGrafter"/>
</dbReference>
<reference evidence="10" key="2">
    <citation type="journal article" date="2018" name="BMC Genomics">
        <title>Genomic insights into host adaptation between the wheat stripe rust pathogen (Puccinia striiformis f. sp. tritici) and the barley stripe rust pathogen (Puccinia striiformis f. sp. hordei).</title>
        <authorList>
            <person name="Xia C."/>
            <person name="Wang M."/>
            <person name="Yin C."/>
            <person name="Cornejo O.E."/>
            <person name="Hulbert S.H."/>
            <person name="Chen X."/>
        </authorList>
    </citation>
    <scope>NUCLEOTIDE SEQUENCE [LARGE SCALE GENOMIC DNA]</scope>
    <source>
        <strain evidence="10">93TX-2</strain>
    </source>
</reference>
<comment type="cofactor">
    <cofactor evidence="1">
        <name>a divalent metal cation</name>
        <dbReference type="ChEBI" id="CHEBI:60240"/>
    </cofactor>
</comment>
<evidence type="ECO:0000256" key="2">
    <source>
        <dbReference type="ARBA" id="ARBA00006562"/>
    </source>
</evidence>
<comment type="similarity">
    <text evidence="2">Belongs to the DXO/Dom3Z family.</text>
</comment>
<evidence type="ECO:0000313" key="9">
    <source>
        <dbReference type="EMBL" id="POW20827.1"/>
    </source>
</evidence>
<feature type="region of interest" description="Disordered" evidence="7">
    <location>
        <begin position="767"/>
        <end position="793"/>
    </location>
</feature>
<evidence type="ECO:0000259" key="8">
    <source>
        <dbReference type="Pfam" id="PF08652"/>
    </source>
</evidence>
<sequence length="1365" mass="154205">MTLSLVGPFGAFPLALSEQPGRQDPLCLEITSCIWMSLGLLSLQQELSLESDANWHKIATETSHGLVLNLNREVQIPAGTVLPFCLPGRLSKNTRRSPAIQNSCFLSLPVHNDSFPPSIAFTRGKAASIRPAWVIGEHLPPRTKTTSDMRNLLSVDSLSPPSSTPVQHDVEAIPISLPTTFYPSKPIFNDRYPHSSAKPPQQNYETPVSMTSFSYDERGEFRLGPNQFESLRPFYETVDLTGCDLNYRSSEAIYRDNSIDRGIDGLLLSLVDFLDRSHPDERLKHSREISSTELITWRSTLAKLASTVYETSLQGPNICGVWSKRVMMINGTIYIEDEHALDHLTDLAPGYIEEGGRLARSGEWAVQSYHGRSYESLLTNQEFQPVNTNCQWISVVKSNLNRIPIILGGEVDCVNLETYENLVEDSNPVHQRPIPPDQFIELKTSILPSSPRELRNFYRFKMLNFWLQSFLLGTPKVHIGYRSREGILECSQTYQTKAIPDVVNCEAKPKAVWSSDACLQNGTKIIEFVRDKLNSALKAQAGWSGQGRGARDSPKSLAYSHRIKFFQDRLDAIVAEEVSHQLSLRRNPTAPQSTCPSLSDTCRAQVIALQRWPVYRLVFKPHQASTHPRFKAHRAGFSAGLPASIEFSELSFEEVSQSILKYKPKNLFNVDEKLPASPVQGPNSNQHDHSNRVGFLPLCWVQRLVQMQVELLLYHSKKGKGAESSRTGAIWEVICSLDNRWTAMDDFSTRTKRTTTAMPIDFRLLSIDSLSPPSSPRLERDDESKENGTNNDDHQLIERLEKVIPEAIPISPPTRFLLPKPTFNGVYPHQSAKPPKQRYKTPVSITSYSYDERGQLRLGANQFESLKPFYDNVDHTGFDLNHLISEAVYIDPGLDSGIDHLLLSLVDFLDRCHPDERLKHSQEIVSTELITWRSLLAKLSSTVYQTDSPGANPCGLWSKRIMMINGTIHIEDDFEGEDLDDNIEQSSLGSIEAGEYLRACQESEIHCYHGFSFESLVTNQEFKPVNTNSRWISVVKSDLNQIKIILGGEVDCVNLKTYQTFHRNPMDEHSDDNDNKYVAQKPISTDHFIELKTGIQPSNSHQLWSLYRYKMLNYWIQSFIFGVPKVHVGYRSREGILCSSKTYETSKIPDIVKQKAPAQARWSSDVCLQNVTKIIQFIKNKLTTPASTNRADQIGQLRGAQKSVKSSCYSTRMKVYQDKLDAIIAKEIKHQLNLRADSTAPQPTSPSLSETCKAQVKALQRWPVYRLVFRPYQPPTNPRSQGNRAYSSAGLPGSIELSELSSEQVSQTILRFKPKNFFDVGGKLPDSTLKDPNPDHSHRVGFLPLVWVQRLVQIQVELFLHNQKK</sequence>
<evidence type="ECO:0000256" key="7">
    <source>
        <dbReference type="SAM" id="MobiDB-lite"/>
    </source>
</evidence>
<dbReference type="InterPro" id="IPR013961">
    <property type="entry name" value="RAI1"/>
</dbReference>
<organism evidence="9 10">
    <name type="scientific">Puccinia striiformis</name>
    <dbReference type="NCBI Taxonomy" id="27350"/>
    <lineage>
        <taxon>Eukaryota</taxon>
        <taxon>Fungi</taxon>
        <taxon>Dikarya</taxon>
        <taxon>Basidiomycota</taxon>
        <taxon>Pucciniomycotina</taxon>
        <taxon>Pucciniomycetes</taxon>
        <taxon>Pucciniales</taxon>
        <taxon>Pucciniaceae</taxon>
        <taxon>Puccinia</taxon>
    </lineage>
</organism>
<dbReference type="VEuPathDB" id="FungiDB:PSHT_03054"/>
<dbReference type="InterPro" id="IPR039039">
    <property type="entry name" value="RAI1-like_fam"/>
</dbReference>
<evidence type="ECO:0000256" key="4">
    <source>
        <dbReference type="ARBA" id="ARBA00044676"/>
    </source>
</evidence>
<comment type="catalytic activity">
    <reaction evidence="4">
        <text>a 5'-end (N(7)-methyl 5'-triphosphoguanosine)-ribonucleoside-ribonucleotide in mRNA + H2O = a (N(7)-methyl 5'-triphosphoguanosine)-nucleoside + a 5'-end phospho-ribonucleoside in mRNA + H(+)</text>
        <dbReference type="Rhea" id="RHEA:66928"/>
        <dbReference type="Rhea" id="RHEA-COMP:15692"/>
        <dbReference type="Rhea" id="RHEA-COMP:17313"/>
        <dbReference type="ChEBI" id="CHEBI:15377"/>
        <dbReference type="ChEBI" id="CHEBI:15378"/>
        <dbReference type="ChEBI" id="CHEBI:138282"/>
        <dbReference type="ChEBI" id="CHEBI:172876"/>
        <dbReference type="ChEBI" id="CHEBI:172877"/>
    </reaction>
    <physiologicalReaction direction="left-to-right" evidence="4">
        <dbReference type="Rhea" id="RHEA:66929"/>
    </physiologicalReaction>
</comment>
<comment type="catalytic activity">
    <reaction evidence="6">
        <text>a 5'-end NAD(+)-phospho-ribonucleoside in mRNA + H2O = a 5'-end phospho-ribonucleoside in mRNA + NAD(+) + H(+)</text>
        <dbReference type="Rhea" id="RHEA:60880"/>
        <dbReference type="Rhea" id="RHEA-COMP:15692"/>
        <dbReference type="Rhea" id="RHEA-COMP:15698"/>
        <dbReference type="ChEBI" id="CHEBI:15377"/>
        <dbReference type="ChEBI" id="CHEBI:15378"/>
        <dbReference type="ChEBI" id="CHEBI:57540"/>
        <dbReference type="ChEBI" id="CHEBI:138282"/>
        <dbReference type="ChEBI" id="CHEBI:144029"/>
    </reaction>
    <physiologicalReaction direction="left-to-right" evidence="6">
        <dbReference type="Rhea" id="RHEA:60881"/>
    </physiologicalReaction>
</comment>
<dbReference type="PANTHER" id="PTHR12395">
    <property type="entry name" value="DOM-3 RELATED"/>
    <property type="match status" value="1"/>
</dbReference>
<evidence type="ECO:0000313" key="10">
    <source>
        <dbReference type="Proteomes" id="UP000238274"/>
    </source>
</evidence>
<gene>
    <name evidence="9" type="ORF">PSHT_03054</name>
</gene>
<dbReference type="Proteomes" id="UP000238274">
    <property type="component" value="Unassembled WGS sequence"/>
</dbReference>
<name>A0A2S4WGJ2_9BASI</name>
<comment type="catalytic activity">
    <reaction evidence="5">
        <text>a 5'-end triphospho-ribonucleoside in mRNA + H2O = a 5'-end phospho-ribonucleoside in mRNA + diphosphate + H(+)</text>
        <dbReference type="Rhea" id="RHEA:78683"/>
        <dbReference type="Rhea" id="RHEA-COMP:15692"/>
        <dbReference type="Rhea" id="RHEA-COMP:17164"/>
        <dbReference type="ChEBI" id="CHEBI:15377"/>
        <dbReference type="ChEBI" id="CHEBI:15378"/>
        <dbReference type="ChEBI" id="CHEBI:33019"/>
        <dbReference type="ChEBI" id="CHEBI:138282"/>
        <dbReference type="ChEBI" id="CHEBI:167618"/>
    </reaction>
    <physiologicalReaction direction="left-to-right" evidence="5">
        <dbReference type="Rhea" id="RHEA:78684"/>
    </physiologicalReaction>
</comment>
<dbReference type="PANTHER" id="PTHR12395:SF9">
    <property type="entry name" value="DECAPPING AND EXORIBONUCLEASE PROTEIN"/>
    <property type="match status" value="1"/>
</dbReference>
<dbReference type="GO" id="GO:0034353">
    <property type="term" value="F:mRNA 5'-diphosphatase activity"/>
    <property type="evidence" value="ECO:0007669"/>
    <property type="project" value="TreeGrafter"/>
</dbReference>
<dbReference type="GO" id="GO:0005829">
    <property type="term" value="C:cytosol"/>
    <property type="evidence" value="ECO:0007669"/>
    <property type="project" value="TreeGrafter"/>
</dbReference>
<dbReference type="GO" id="GO:0000956">
    <property type="term" value="P:nuclear-transcribed mRNA catabolic process"/>
    <property type="evidence" value="ECO:0007669"/>
    <property type="project" value="TreeGrafter"/>
</dbReference>
<feature type="compositionally biased region" description="Basic and acidic residues" evidence="7">
    <location>
        <begin position="777"/>
        <end position="793"/>
    </location>
</feature>
<dbReference type="EMBL" id="PKSM01000028">
    <property type="protein sequence ID" value="POW20827.1"/>
    <property type="molecule type" value="Genomic_DNA"/>
</dbReference>
<feature type="domain" description="RAI1-like" evidence="8">
    <location>
        <begin position="840"/>
        <end position="1188"/>
    </location>
</feature>
<feature type="domain" description="RAI1-like" evidence="8">
    <location>
        <begin position="206"/>
        <end position="535"/>
    </location>
</feature>